<gene>
    <name evidence="8" type="ORF">GcLGCM259_2355</name>
</gene>
<evidence type="ECO:0000256" key="6">
    <source>
        <dbReference type="SAM" id="Phobius"/>
    </source>
</evidence>
<evidence type="ECO:0000313" key="9">
    <source>
        <dbReference type="Proteomes" id="UP000307000"/>
    </source>
</evidence>
<evidence type="ECO:0000256" key="4">
    <source>
        <dbReference type="ARBA" id="ARBA00022989"/>
    </source>
</evidence>
<evidence type="ECO:0000256" key="1">
    <source>
        <dbReference type="ARBA" id="ARBA00004651"/>
    </source>
</evidence>
<feature type="transmembrane region" description="Helical" evidence="6">
    <location>
        <begin position="375"/>
        <end position="403"/>
    </location>
</feature>
<dbReference type="KEGG" id="gcr:GcLGCM259_2355"/>
<dbReference type="RefSeq" id="WP_138926741.1">
    <property type="nucleotide sequence ID" value="NZ_CP034412.1"/>
</dbReference>
<keyword evidence="5 6" id="KW-0472">Membrane</keyword>
<protein>
    <submittedName>
        <fullName evidence="8">FtsX-like permease family protein</fullName>
    </submittedName>
</protein>
<keyword evidence="2" id="KW-1003">Cell membrane</keyword>
<dbReference type="InterPro" id="IPR003838">
    <property type="entry name" value="ABC3_permease_C"/>
</dbReference>
<keyword evidence="3 6" id="KW-0812">Transmembrane</keyword>
<evidence type="ECO:0000256" key="2">
    <source>
        <dbReference type="ARBA" id="ARBA00022475"/>
    </source>
</evidence>
<feature type="transmembrane region" description="Helical" evidence="6">
    <location>
        <begin position="223"/>
        <end position="247"/>
    </location>
</feature>
<feature type="transmembrane region" description="Helical" evidence="6">
    <location>
        <begin position="277"/>
        <end position="300"/>
    </location>
</feature>
<feature type="transmembrane region" description="Helical" evidence="6">
    <location>
        <begin position="56"/>
        <end position="79"/>
    </location>
</feature>
<feature type="transmembrane region" description="Helical" evidence="6">
    <location>
        <begin position="409"/>
        <end position="428"/>
    </location>
</feature>
<comment type="subcellular location">
    <subcellularLocation>
        <location evidence="1">Cell membrane</location>
        <topology evidence="1">Multi-pass membrane protein</topology>
    </subcellularLocation>
</comment>
<name>A0A5B7WVZ0_9MICC</name>
<feature type="transmembrane region" description="Helical" evidence="6">
    <location>
        <begin position="194"/>
        <end position="211"/>
    </location>
</feature>
<dbReference type="GO" id="GO:0005886">
    <property type="term" value="C:plasma membrane"/>
    <property type="evidence" value="ECO:0007669"/>
    <property type="project" value="UniProtKB-SubCell"/>
</dbReference>
<proteinExistence type="predicted"/>
<evidence type="ECO:0000313" key="8">
    <source>
        <dbReference type="EMBL" id="QCY48062.1"/>
    </source>
</evidence>
<evidence type="ECO:0000256" key="5">
    <source>
        <dbReference type="ARBA" id="ARBA00023136"/>
    </source>
</evidence>
<feature type="transmembrane region" description="Helical" evidence="6">
    <location>
        <begin position="103"/>
        <end position="128"/>
    </location>
</feature>
<keyword evidence="4 6" id="KW-1133">Transmembrane helix</keyword>
<feature type="transmembrane region" description="Helical" evidence="6">
    <location>
        <begin position="148"/>
        <end position="173"/>
    </location>
</feature>
<organism evidence="8 9">
    <name type="scientific">Glutamicibacter creatinolyticus</name>
    <dbReference type="NCBI Taxonomy" id="162496"/>
    <lineage>
        <taxon>Bacteria</taxon>
        <taxon>Bacillati</taxon>
        <taxon>Actinomycetota</taxon>
        <taxon>Actinomycetes</taxon>
        <taxon>Micrococcales</taxon>
        <taxon>Micrococcaceae</taxon>
        <taxon>Glutamicibacter</taxon>
    </lineage>
</organism>
<sequence length="450" mass="46865">MNSLYLAWLLGRRTSGRRGPLLLTITSYAVVTALVLTVVGGALAFRQLPAEAQGTYLSLAALAVMLLIIPLLVLGRAAAQLSARSHDRALSSLRLMGATGGQVRWISVLQAVAAAMAGAVLGVGLYYLLAPLVGLIHFQGRALGNAVYASALVVVGVLLAVAVLSVISSLIGLRKLVITPLAVRRRALTPKPRWVRALIALGVLVVLYNVFTYLDVIARDLATMLVILVLGMGMGLGVMNLVGPWLVAMVGRAKLRKAQDGAQLLAARMILESPQQAWRQVSGVAMAAFIAVVGGTGAAMMQLTGDTGSAGWEQHLGKDVLSGVLLTLAVSFICVAASSTITQAAATLDRADLYHGLNRLGMPYELMNRARVKSVMIPTLTAAIGFGLASLVLVFPLAGMALIMQPLTVLTVCVGATGAGLLLIRLAISVAAPQRLLSAGERGGIHALAE</sequence>
<evidence type="ECO:0000256" key="3">
    <source>
        <dbReference type="ARBA" id="ARBA00022692"/>
    </source>
</evidence>
<feature type="domain" description="ABC3 transporter permease C-terminal" evidence="7">
    <location>
        <begin position="72"/>
        <end position="177"/>
    </location>
</feature>
<dbReference type="Pfam" id="PF02687">
    <property type="entry name" value="FtsX"/>
    <property type="match status" value="1"/>
</dbReference>
<reference evidence="8 9" key="1">
    <citation type="submission" date="2018-12" db="EMBL/GenBank/DDBJ databases">
        <title>Complete Genome Sequence of Glutamicibacter creatinolyticus strain LGCM259,isolated from an abscess of a 12-year-old mare in Italy.</title>
        <authorList>
            <person name="Santos R.G."/>
            <person name="Silva A.L."/>
            <person name="Seyffert N."/>
            <person name="Castro T.L.P."/>
            <person name="Attili A.R."/>
            <person name="Rifici C."/>
            <person name="Mazzullo G."/>
            <person name="Brenig B."/>
            <person name="Venanzi F."/>
            <person name="Azevedo V."/>
        </authorList>
    </citation>
    <scope>NUCLEOTIDE SEQUENCE [LARGE SCALE GENOMIC DNA]</scope>
    <source>
        <strain evidence="8 9">LGCM 259</strain>
    </source>
</reference>
<feature type="transmembrane region" description="Helical" evidence="6">
    <location>
        <begin position="21"/>
        <end position="44"/>
    </location>
</feature>
<evidence type="ECO:0000259" key="7">
    <source>
        <dbReference type="Pfam" id="PF02687"/>
    </source>
</evidence>
<keyword evidence="9" id="KW-1185">Reference proteome</keyword>
<feature type="transmembrane region" description="Helical" evidence="6">
    <location>
        <begin position="320"/>
        <end position="341"/>
    </location>
</feature>
<dbReference type="AlphaFoldDB" id="A0A5B7WVZ0"/>
<dbReference type="EMBL" id="CP034412">
    <property type="protein sequence ID" value="QCY48062.1"/>
    <property type="molecule type" value="Genomic_DNA"/>
</dbReference>
<dbReference type="Proteomes" id="UP000307000">
    <property type="component" value="Chromosome"/>
</dbReference>
<accession>A0A5B7WVZ0</accession>